<proteinExistence type="predicted"/>
<dbReference type="OrthoDB" id="2802668at2759"/>
<gene>
    <name evidence="1" type="ORF">PsYK624_118230</name>
</gene>
<accession>A0A9P3LIX6</accession>
<evidence type="ECO:0000313" key="2">
    <source>
        <dbReference type="Proteomes" id="UP000703269"/>
    </source>
</evidence>
<sequence length="352" mass="39326">MTSCGPVLPPEIVHKVISHVIARHLDDCLVGSLSSPVSPFDTDHSSRASAPIVALLVASCQMRQTTLIILSSAFGIPLSRVGLWRLEERPWPVLESIRRLLRRELDFNTDKHILIRLMSQAASPEREPPIPSVYVYTHVLDEISARPFKPVVLPVPGRSAPFTADQETTVQLFERYVKIQFAACPAAFQEVLFMRLQHSLAESAVSRIYGAVISSVYEAWEELEAFAKNLTSETSPGAFSAVDGAVSELMDTLGKMHAYDREVRHIWPFAVPLDVVIGVARFNEWIAVFEIISGWAFDAECAERLRAAADDFYEEFCDRALELERLQCAQKIALAEHADIIERESYTAISDS</sequence>
<keyword evidence="2" id="KW-1185">Reference proteome</keyword>
<comment type="caution">
    <text evidence="1">The sequence shown here is derived from an EMBL/GenBank/DDBJ whole genome shotgun (WGS) entry which is preliminary data.</text>
</comment>
<name>A0A9P3LIX6_9APHY</name>
<reference evidence="1 2" key="1">
    <citation type="submission" date="2021-08" db="EMBL/GenBank/DDBJ databases">
        <title>Draft Genome Sequence of Phanerochaete sordida strain YK-624.</title>
        <authorList>
            <person name="Mori T."/>
            <person name="Dohra H."/>
            <person name="Suzuki T."/>
            <person name="Kawagishi H."/>
            <person name="Hirai H."/>
        </authorList>
    </citation>
    <scope>NUCLEOTIDE SEQUENCE [LARGE SCALE GENOMIC DNA]</scope>
    <source>
        <strain evidence="1 2">YK-624</strain>
    </source>
</reference>
<dbReference type="EMBL" id="BPQB01000051">
    <property type="protein sequence ID" value="GJE95637.1"/>
    <property type="molecule type" value="Genomic_DNA"/>
</dbReference>
<evidence type="ECO:0000313" key="1">
    <source>
        <dbReference type="EMBL" id="GJE95637.1"/>
    </source>
</evidence>
<protein>
    <submittedName>
        <fullName evidence="1">Uncharacterized protein</fullName>
    </submittedName>
</protein>
<organism evidence="1 2">
    <name type="scientific">Phanerochaete sordida</name>
    <dbReference type="NCBI Taxonomy" id="48140"/>
    <lineage>
        <taxon>Eukaryota</taxon>
        <taxon>Fungi</taxon>
        <taxon>Dikarya</taxon>
        <taxon>Basidiomycota</taxon>
        <taxon>Agaricomycotina</taxon>
        <taxon>Agaricomycetes</taxon>
        <taxon>Polyporales</taxon>
        <taxon>Phanerochaetaceae</taxon>
        <taxon>Phanerochaete</taxon>
    </lineage>
</organism>
<dbReference type="AlphaFoldDB" id="A0A9P3LIX6"/>
<dbReference type="Proteomes" id="UP000703269">
    <property type="component" value="Unassembled WGS sequence"/>
</dbReference>